<gene>
    <name evidence="2" type="ORF">HICCMSTLAB_LOCUS12705</name>
</gene>
<comment type="caution">
    <text evidence="2">The sequence shown here is derived from an EMBL/GenBank/DDBJ whole genome shotgun (WGS) entry which is preliminary data.</text>
</comment>
<feature type="signal peptide" evidence="1">
    <location>
        <begin position="1"/>
        <end position="19"/>
    </location>
</feature>
<evidence type="ECO:0000313" key="2">
    <source>
        <dbReference type="EMBL" id="CAG5107350.1"/>
    </source>
</evidence>
<sequence length="107" mass="11542">MLKFLCLTTVLCISVSVSQFDCTPISHIGREKPSCNRIAAVLATTLVGSLLGVQQMAKIQNVQWIPNALFIARKLRPTSVAKAAPTKIPLPTAVPLTFVGNNSPRRT</sequence>
<evidence type="ECO:0000256" key="1">
    <source>
        <dbReference type="SAM" id="SignalP"/>
    </source>
</evidence>
<protein>
    <submittedName>
        <fullName evidence="2">Uncharacterized protein</fullName>
    </submittedName>
</protein>
<accession>A0A8J2MTJ8</accession>
<evidence type="ECO:0000313" key="3">
    <source>
        <dbReference type="Proteomes" id="UP000786811"/>
    </source>
</evidence>
<name>A0A8J2MTJ8_COTCN</name>
<keyword evidence="1" id="KW-0732">Signal</keyword>
<keyword evidence="3" id="KW-1185">Reference proteome</keyword>
<dbReference type="EMBL" id="CAJNRD030001124">
    <property type="protein sequence ID" value="CAG5107350.1"/>
    <property type="molecule type" value="Genomic_DNA"/>
</dbReference>
<dbReference type="Proteomes" id="UP000786811">
    <property type="component" value="Unassembled WGS sequence"/>
</dbReference>
<dbReference type="AlphaFoldDB" id="A0A8J2MTJ8"/>
<reference evidence="2" key="1">
    <citation type="submission" date="2021-04" db="EMBL/GenBank/DDBJ databases">
        <authorList>
            <person name="Chebbi M.A.C M."/>
        </authorList>
    </citation>
    <scope>NUCLEOTIDE SEQUENCE</scope>
</reference>
<proteinExistence type="predicted"/>
<organism evidence="2 3">
    <name type="scientific">Cotesia congregata</name>
    <name type="common">Parasitoid wasp</name>
    <name type="synonym">Apanteles congregatus</name>
    <dbReference type="NCBI Taxonomy" id="51543"/>
    <lineage>
        <taxon>Eukaryota</taxon>
        <taxon>Metazoa</taxon>
        <taxon>Ecdysozoa</taxon>
        <taxon>Arthropoda</taxon>
        <taxon>Hexapoda</taxon>
        <taxon>Insecta</taxon>
        <taxon>Pterygota</taxon>
        <taxon>Neoptera</taxon>
        <taxon>Endopterygota</taxon>
        <taxon>Hymenoptera</taxon>
        <taxon>Apocrita</taxon>
        <taxon>Ichneumonoidea</taxon>
        <taxon>Braconidae</taxon>
        <taxon>Microgastrinae</taxon>
        <taxon>Cotesia</taxon>
    </lineage>
</organism>
<feature type="chain" id="PRO_5035147241" evidence="1">
    <location>
        <begin position="20"/>
        <end position="107"/>
    </location>
</feature>